<evidence type="ECO:0008006" key="4">
    <source>
        <dbReference type="Google" id="ProtNLM"/>
    </source>
</evidence>
<dbReference type="PANTHER" id="PTHR31751:SF42">
    <property type="entry name" value="PROTEIN CBG10204"/>
    <property type="match status" value="1"/>
</dbReference>
<proteinExistence type="predicted"/>
<organism evidence="2 3">
    <name type="scientific">Pristionchus entomophagus</name>
    <dbReference type="NCBI Taxonomy" id="358040"/>
    <lineage>
        <taxon>Eukaryota</taxon>
        <taxon>Metazoa</taxon>
        <taxon>Ecdysozoa</taxon>
        <taxon>Nematoda</taxon>
        <taxon>Chromadorea</taxon>
        <taxon>Rhabditida</taxon>
        <taxon>Rhabditina</taxon>
        <taxon>Diplogasteromorpha</taxon>
        <taxon>Diplogasteroidea</taxon>
        <taxon>Neodiplogasteridae</taxon>
        <taxon>Pristionchus</taxon>
    </lineage>
</organism>
<gene>
    <name evidence="2" type="ORF">PENTCL1PPCAC_13561</name>
</gene>
<evidence type="ECO:0000313" key="2">
    <source>
        <dbReference type="EMBL" id="GMS91386.1"/>
    </source>
</evidence>
<accession>A0AAV5TFY3</accession>
<name>A0AAV5TFY3_9BILA</name>
<reference evidence="2" key="1">
    <citation type="submission" date="2023-10" db="EMBL/GenBank/DDBJ databases">
        <title>Genome assembly of Pristionchus species.</title>
        <authorList>
            <person name="Yoshida K."/>
            <person name="Sommer R.J."/>
        </authorList>
    </citation>
    <scope>NUCLEOTIDE SEQUENCE</scope>
    <source>
        <strain evidence="2">RS0144</strain>
    </source>
</reference>
<comment type="caution">
    <text evidence="2">The sequence shown here is derived from an EMBL/GenBank/DDBJ whole genome shotgun (WGS) entry which is preliminary data.</text>
</comment>
<dbReference type="PANTHER" id="PTHR31751">
    <property type="entry name" value="SI:CH211-108C17.2-RELATED-RELATED"/>
    <property type="match status" value="1"/>
</dbReference>
<dbReference type="EMBL" id="BTSX01000003">
    <property type="protein sequence ID" value="GMS91386.1"/>
    <property type="molecule type" value="Genomic_DNA"/>
</dbReference>
<evidence type="ECO:0000313" key="3">
    <source>
        <dbReference type="Proteomes" id="UP001432027"/>
    </source>
</evidence>
<dbReference type="AlphaFoldDB" id="A0AAV5TFY3"/>
<feature type="non-terminal residue" evidence="2">
    <location>
        <position position="397"/>
    </location>
</feature>
<sequence>QRLWVNSLGLDPASTTRELNKFRERLDRKEDIRWCEKHFDDNGMPKKVVVPLIYPFDINNLRILYLKKYTTQSTPPRHVSVSQLLIDDRASEIRSVNVSRFNSGLSSVPTMITKESSYRPSQNSQPTESDEEEEDEEEVGEDSVRSAYFLTDKSKLELLFRRCQECGAQIDPISLAWTQLASALSVTYQCTGCKNQFRWDSKFKKGSGKSQVFELNQSLPVAAFATGTPLPRLLDLCDSLCIGTPRDRSMKETVRYYACPAIDRVHARWERDARHLSKDTAPEEGIIVALDGQYDSPGYCSSNCKVTIFDSNLGLIIASVSLSVNEPEMGINRTRRRFSYCAHPINRLLLNCITISTRVSDSNATVDKRIRENPKLSHIVAKRDLWHVQKALKKAWW</sequence>
<feature type="compositionally biased region" description="Acidic residues" evidence="1">
    <location>
        <begin position="128"/>
        <end position="141"/>
    </location>
</feature>
<feature type="non-terminal residue" evidence="2">
    <location>
        <position position="1"/>
    </location>
</feature>
<protein>
    <recommendedName>
        <fullName evidence="4">THAP-type domain-containing protein</fullName>
    </recommendedName>
</protein>
<evidence type="ECO:0000256" key="1">
    <source>
        <dbReference type="SAM" id="MobiDB-lite"/>
    </source>
</evidence>
<feature type="compositionally biased region" description="Polar residues" evidence="1">
    <location>
        <begin position="112"/>
        <end position="127"/>
    </location>
</feature>
<dbReference type="Proteomes" id="UP001432027">
    <property type="component" value="Unassembled WGS sequence"/>
</dbReference>
<feature type="region of interest" description="Disordered" evidence="1">
    <location>
        <begin position="112"/>
        <end position="142"/>
    </location>
</feature>
<keyword evidence="3" id="KW-1185">Reference proteome</keyword>